<evidence type="ECO:0000313" key="2">
    <source>
        <dbReference type="Proteomes" id="UP000637074"/>
    </source>
</evidence>
<gene>
    <name evidence="1" type="primary">yocN_2</name>
    <name evidence="1" type="ORF">AM1BK_27010</name>
</gene>
<dbReference type="Proteomes" id="UP000637074">
    <property type="component" value="Unassembled WGS sequence"/>
</dbReference>
<evidence type="ECO:0008006" key="3">
    <source>
        <dbReference type="Google" id="ProtNLM"/>
    </source>
</evidence>
<dbReference type="EMBL" id="BNDS01000010">
    <property type="protein sequence ID" value="GHH99158.1"/>
    <property type="molecule type" value="Genomic_DNA"/>
</dbReference>
<comment type="caution">
    <text evidence="1">The sequence shown here is derived from an EMBL/GenBank/DDBJ whole genome shotgun (WGS) entry which is preliminary data.</text>
</comment>
<dbReference type="RefSeq" id="WP_191273640.1">
    <property type="nucleotide sequence ID" value="NZ_BNDS01000010.1"/>
</dbReference>
<name>A0ABQ3N2I2_9BACI</name>
<reference evidence="1 2" key="1">
    <citation type="journal article" date="2022" name="Int. J. Syst. Evol. Microbiol.">
        <title>Neobacillus kokaensis sp. nov., isolated from soil.</title>
        <authorList>
            <person name="Yuki K."/>
            <person name="Matsubara H."/>
            <person name="Yamaguchi S."/>
        </authorList>
    </citation>
    <scope>NUCLEOTIDE SEQUENCE [LARGE SCALE GENOMIC DNA]</scope>
    <source>
        <strain evidence="1 2">LOB 377</strain>
    </source>
</reference>
<evidence type="ECO:0000313" key="1">
    <source>
        <dbReference type="EMBL" id="GHH99158.1"/>
    </source>
</evidence>
<accession>A0ABQ3N2I2</accession>
<protein>
    <recommendedName>
        <fullName evidence="3">Spore germination protein</fullName>
    </recommendedName>
</protein>
<keyword evidence="2" id="KW-1185">Reference proteome</keyword>
<organism evidence="1 2">
    <name type="scientific">Neobacillus kokaensis</name>
    <dbReference type="NCBI Taxonomy" id="2759023"/>
    <lineage>
        <taxon>Bacteria</taxon>
        <taxon>Bacillati</taxon>
        <taxon>Bacillota</taxon>
        <taxon>Bacilli</taxon>
        <taxon>Bacillales</taxon>
        <taxon>Bacillaceae</taxon>
        <taxon>Neobacillus</taxon>
    </lineage>
</organism>
<proteinExistence type="predicted"/>
<sequence>MIFAPMVVNFGNLKVNVFDHASILNMGPNQFIDQFVSYKRNQGYGEQNGDFNPYFIPIGYIFDSDISDSWTGKNNSILSK</sequence>